<evidence type="ECO:0000256" key="13">
    <source>
        <dbReference type="ARBA" id="ARBA00022842"/>
    </source>
</evidence>
<feature type="binding site" evidence="15">
    <location>
        <position position="122"/>
    </location>
    <ligand>
        <name>Mg(2+)</name>
        <dbReference type="ChEBI" id="CHEBI:18420"/>
    </ligand>
</feature>
<evidence type="ECO:0000256" key="9">
    <source>
        <dbReference type="ARBA" id="ARBA00022722"/>
    </source>
</evidence>
<keyword evidence="9 15" id="KW-0540">Nuclease</keyword>
<dbReference type="SUPFAM" id="SSF69065">
    <property type="entry name" value="RNase III domain-like"/>
    <property type="match status" value="1"/>
</dbReference>
<dbReference type="InterPro" id="IPR036389">
    <property type="entry name" value="RNase_III_sf"/>
</dbReference>
<evidence type="ECO:0000256" key="4">
    <source>
        <dbReference type="ARBA" id="ARBA00011738"/>
    </source>
</evidence>
<reference evidence="18" key="1">
    <citation type="submission" date="2022-07" db="EMBL/GenBank/DDBJ databases">
        <title>Enhanced cultured diversity of the mouse gut microbiota enables custom-made synthetic communities.</title>
        <authorList>
            <person name="Afrizal A."/>
        </authorList>
    </citation>
    <scope>NUCLEOTIDE SEQUENCE</scope>
    <source>
        <strain evidence="18">DSM 28593</strain>
    </source>
</reference>
<evidence type="ECO:0000256" key="10">
    <source>
        <dbReference type="ARBA" id="ARBA00022723"/>
    </source>
</evidence>
<sequence>MDNQSKYFKIERAIEYVFANKELLLCALTHSSYINENKMGNYDHNERLEFLGDATLELVISEYLYIHFPHQPEGELTKMRANIVCTDSLAESAINLQLGKMMKMGKGEIMSGGRSRKSILADTMEAIIGAVYLDGGLEEAKKFIFNQLRTTIKAVEKGNMNRDYKTLLQEIVQRKKEQVLQYHLIREQGPDHNKVFCVEVLLNGKMIGIGEGHNKKEAEQEAAKQALKIINKGN</sequence>
<keyword evidence="10 15" id="KW-0479">Metal-binding</keyword>
<organism evidence="18 19">
    <name type="scientific">Irregularibacter muris</name>
    <dbReference type="NCBI Taxonomy" id="1796619"/>
    <lineage>
        <taxon>Bacteria</taxon>
        <taxon>Bacillati</taxon>
        <taxon>Bacillota</taxon>
        <taxon>Clostridia</taxon>
        <taxon>Eubacteriales</taxon>
        <taxon>Eubacteriaceae</taxon>
        <taxon>Irregularibacter</taxon>
    </lineage>
</organism>
<comment type="subcellular location">
    <subcellularLocation>
        <location evidence="2 15">Cytoplasm</location>
    </subcellularLocation>
</comment>
<dbReference type="Pfam" id="PF14622">
    <property type="entry name" value="Ribonucleas_3_3"/>
    <property type="match status" value="1"/>
</dbReference>
<evidence type="ECO:0000256" key="3">
    <source>
        <dbReference type="ARBA" id="ARBA00010183"/>
    </source>
</evidence>
<evidence type="ECO:0000256" key="12">
    <source>
        <dbReference type="ARBA" id="ARBA00022801"/>
    </source>
</evidence>
<dbReference type="CDD" id="cd10845">
    <property type="entry name" value="DSRM_RNAse_III_family"/>
    <property type="match status" value="1"/>
</dbReference>
<dbReference type="HAMAP" id="MF_00104">
    <property type="entry name" value="RNase_III"/>
    <property type="match status" value="1"/>
</dbReference>
<dbReference type="InterPro" id="IPR000999">
    <property type="entry name" value="RNase_III_dom"/>
</dbReference>
<evidence type="ECO:0000256" key="14">
    <source>
        <dbReference type="ARBA" id="ARBA00022884"/>
    </source>
</evidence>
<comment type="catalytic activity">
    <reaction evidence="1 15">
        <text>Endonucleolytic cleavage to 5'-phosphomonoester.</text>
        <dbReference type="EC" id="3.1.26.3"/>
    </reaction>
</comment>
<protein>
    <recommendedName>
        <fullName evidence="15">Ribonuclease 3</fullName>
        <ecNumber evidence="15">3.1.26.3</ecNumber>
    </recommendedName>
    <alternativeName>
        <fullName evidence="15">Ribonuclease III</fullName>
        <shortName evidence="15">RNase III</shortName>
    </alternativeName>
</protein>
<evidence type="ECO:0000313" key="19">
    <source>
        <dbReference type="Proteomes" id="UP001205748"/>
    </source>
</evidence>
<keyword evidence="5 15" id="KW-0963">Cytoplasm</keyword>
<dbReference type="PANTHER" id="PTHR11207">
    <property type="entry name" value="RIBONUCLEASE III"/>
    <property type="match status" value="1"/>
</dbReference>
<dbReference type="GO" id="GO:0006364">
    <property type="term" value="P:rRNA processing"/>
    <property type="evidence" value="ECO:0007669"/>
    <property type="project" value="UniProtKB-UniRule"/>
</dbReference>
<dbReference type="EMBL" id="JANKAS010000002">
    <property type="protein sequence ID" value="MCR1898139.1"/>
    <property type="molecule type" value="Genomic_DNA"/>
</dbReference>
<dbReference type="Proteomes" id="UP001205748">
    <property type="component" value="Unassembled WGS sequence"/>
</dbReference>
<keyword evidence="15" id="KW-0699">rRNA-binding</keyword>
<evidence type="ECO:0000313" key="18">
    <source>
        <dbReference type="EMBL" id="MCR1898139.1"/>
    </source>
</evidence>
<dbReference type="AlphaFoldDB" id="A0AAE3L293"/>
<keyword evidence="8 15" id="KW-0819">tRNA processing</keyword>
<dbReference type="Pfam" id="PF00035">
    <property type="entry name" value="dsrm"/>
    <property type="match status" value="1"/>
</dbReference>
<dbReference type="RefSeq" id="WP_257529596.1">
    <property type="nucleotide sequence ID" value="NZ_JANKAS010000002.1"/>
</dbReference>
<dbReference type="CDD" id="cd00593">
    <property type="entry name" value="RIBOc"/>
    <property type="match status" value="1"/>
</dbReference>
<dbReference type="GO" id="GO:0008033">
    <property type="term" value="P:tRNA processing"/>
    <property type="evidence" value="ECO:0007669"/>
    <property type="project" value="UniProtKB-KW"/>
</dbReference>
<dbReference type="SUPFAM" id="SSF54768">
    <property type="entry name" value="dsRNA-binding domain-like"/>
    <property type="match status" value="1"/>
</dbReference>
<dbReference type="GO" id="GO:0042802">
    <property type="term" value="F:identical protein binding"/>
    <property type="evidence" value="ECO:0007669"/>
    <property type="project" value="UniProtKB-ARBA"/>
</dbReference>
<keyword evidence="13 15" id="KW-0460">Magnesium</keyword>
<feature type="binding site" evidence="15">
    <location>
        <position position="49"/>
    </location>
    <ligand>
        <name>Mg(2+)</name>
        <dbReference type="ChEBI" id="CHEBI:18420"/>
    </ligand>
</feature>
<feature type="active site" evidence="15">
    <location>
        <position position="125"/>
    </location>
</feature>
<dbReference type="InterPro" id="IPR011907">
    <property type="entry name" value="RNase_III"/>
</dbReference>
<dbReference type="GO" id="GO:0005737">
    <property type="term" value="C:cytoplasm"/>
    <property type="evidence" value="ECO:0007669"/>
    <property type="project" value="UniProtKB-SubCell"/>
</dbReference>
<accession>A0AAE3L293</accession>
<name>A0AAE3L293_9FIRM</name>
<feature type="domain" description="RNase III" evidence="17">
    <location>
        <begin position="7"/>
        <end position="136"/>
    </location>
</feature>
<dbReference type="EC" id="3.1.26.3" evidence="15"/>
<evidence type="ECO:0000256" key="7">
    <source>
        <dbReference type="ARBA" id="ARBA00022664"/>
    </source>
</evidence>
<feature type="active site" evidence="15">
    <location>
        <position position="53"/>
    </location>
</feature>
<dbReference type="PROSITE" id="PS50137">
    <property type="entry name" value="DS_RBD"/>
    <property type="match status" value="1"/>
</dbReference>
<keyword evidence="11 15" id="KW-0255">Endonuclease</keyword>
<comment type="similarity">
    <text evidence="3">Belongs to the ribonuclease III family.</text>
</comment>
<comment type="caution">
    <text evidence="18">The sequence shown here is derived from an EMBL/GenBank/DDBJ whole genome shotgun (WGS) entry which is preliminary data.</text>
</comment>
<gene>
    <name evidence="15 18" type="primary">rnc</name>
    <name evidence="18" type="ORF">NSA47_03945</name>
</gene>
<evidence type="ECO:0000256" key="8">
    <source>
        <dbReference type="ARBA" id="ARBA00022694"/>
    </source>
</evidence>
<keyword evidence="7 15" id="KW-0507">mRNA processing</keyword>
<feature type="binding site" evidence="15">
    <location>
        <position position="125"/>
    </location>
    <ligand>
        <name>Mg(2+)</name>
        <dbReference type="ChEBI" id="CHEBI:18420"/>
    </ligand>
</feature>
<proteinExistence type="inferred from homology"/>
<evidence type="ECO:0000256" key="6">
    <source>
        <dbReference type="ARBA" id="ARBA00022552"/>
    </source>
</evidence>
<comment type="subunit">
    <text evidence="4 15">Homodimer.</text>
</comment>
<evidence type="ECO:0000256" key="1">
    <source>
        <dbReference type="ARBA" id="ARBA00000109"/>
    </source>
</evidence>
<dbReference type="GO" id="GO:0004525">
    <property type="term" value="F:ribonuclease III activity"/>
    <property type="evidence" value="ECO:0007669"/>
    <property type="project" value="UniProtKB-UniRule"/>
</dbReference>
<evidence type="ECO:0000256" key="2">
    <source>
        <dbReference type="ARBA" id="ARBA00004496"/>
    </source>
</evidence>
<dbReference type="SMART" id="SM00358">
    <property type="entry name" value="DSRM"/>
    <property type="match status" value="1"/>
</dbReference>
<comment type="function">
    <text evidence="15">Digests double-stranded RNA. Involved in the processing of primary rRNA transcript to yield the immediate precursors to the large and small rRNAs (23S and 16S). Processes some mRNAs, and tRNAs when they are encoded in the rRNA operon. Processes pre-crRNA and tracrRNA of type II CRISPR loci if present in the organism.</text>
</comment>
<dbReference type="NCBIfam" id="TIGR02191">
    <property type="entry name" value="RNaseIII"/>
    <property type="match status" value="1"/>
</dbReference>
<comment type="cofactor">
    <cofactor evidence="15">
        <name>Mg(2+)</name>
        <dbReference type="ChEBI" id="CHEBI:18420"/>
    </cofactor>
</comment>
<evidence type="ECO:0000256" key="11">
    <source>
        <dbReference type="ARBA" id="ARBA00022759"/>
    </source>
</evidence>
<dbReference type="PROSITE" id="PS00517">
    <property type="entry name" value="RNASE_3_1"/>
    <property type="match status" value="1"/>
</dbReference>
<evidence type="ECO:0000256" key="5">
    <source>
        <dbReference type="ARBA" id="ARBA00022490"/>
    </source>
</evidence>
<dbReference type="GO" id="GO:0046872">
    <property type="term" value="F:metal ion binding"/>
    <property type="evidence" value="ECO:0007669"/>
    <property type="project" value="UniProtKB-KW"/>
</dbReference>
<dbReference type="SMART" id="SM00535">
    <property type="entry name" value="RIBOc"/>
    <property type="match status" value="1"/>
</dbReference>
<keyword evidence="12 15" id="KW-0378">Hydrolase</keyword>
<dbReference type="PANTHER" id="PTHR11207:SF0">
    <property type="entry name" value="RIBONUCLEASE 3"/>
    <property type="match status" value="1"/>
</dbReference>
<dbReference type="GO" id="GO:0010468">
    <property type="term" value="P:regulation of gene expression"/>
    <property type="evidence" value="ECO:0007669"/>
    <property type="project" value="TreeGrafter"/>
</dbReference>
<dbReference type="InterPro" id="IPR014720">
    <property type="entry name" value="dsRBD_dom"/>
</dbReference>
<keyword evidence="14 15" id="KW-0694">RNA-binding</keyword>
<dbReference type="FunFam" id="1.10.1520.10:FF:000001">
    <property type="entry name" value="Ribonuclease 3"/>
    <property type="match status" value="1"/>
</dbReference>
<dbReference type="GO" id="GO:0019843">
    <property type="term" value="F:rRNA binding"/>
    <property type="evidence" value="ECO:0007669"/>
    <property type="project" value="UniProtKB-KW"/>
</dbReference>
<dbReference type="Gene3D" id="1.10.1520.10">
    <property type="entry name" value="Ribonuclease III domain"/>
    <property type="match status" value="1"/>
</dbReference>
<dbReference type="FunFam" id="3.30.160.20:FF:000003">
    <property type="entry name" value="Ribonuclease 3"/>
    <property type="match status" value="1"/>
</dbReference>
<feature type="domain" description="DRBM" evidence="16">
    <location>
        <begin position="163"/>
        <end position="232"/>
    </location>
</feature>
<dbReference type="GO" id="GO:0006397">
    <property type="term" value="P:mRNA processing"/>
    <property type="evidence" value="ECO:0007669"/>
    <property type="project" value="UniProtKB-UniRule"/>
</dbReference>
<evidence type="ECO:0000256" key="15">
    <source>
        <dbReference type="HAMAP-Rule" id="MF_00104"/>
    </source>
</evidence>
<keyword evidence="6 15" id="KW-0698">rRNA processing</keyword>
<evidence type="ECO:0000259" key="16">
    <source>
        <dbReference type="PROSITE" id="PS50137"/>
    </source>
</evidence>
<dbReference type="GO" id="GO:0003725">
    <property type="term" value="F:double-stranded RNA binding"/>
    <property type="evidence" value="ECO:0007669"/>
    <property type="project" value="TreeGrafter"/>
</dbReference>
<keyword evidence="19" id="KW-1185">Reference proteome</keyword>
<dbReference type="Gene3D" id="3.30.160.20">
    <property type="match status" value="1"/>
</dbReference>
<evidence type="ECO:0000259" key="17">
    <source>
        <dbReference type="PROSITE" id="PS50142"/>
    </source>
</evidence>
<dbReference type="PROSITE" id="PS50142">
    <property type="entry name" value="RNASE_3_2"/>
    <property type="match status" value="1"/>
</dbReference>